<sequence>MLRDKRQNNEWSMGVGWRELEREAPENGRECQLSFHRRKVLADAIPRAAAEGKEDHLVVLACVGHPLCKPLRIELAGIFAPDFWIVMKQEYWQSKQHSWWAVHVPNTVLGMKNEDSVWSVSIRRREIEGEMLKNHAQSHLCFQQRKVLADANSRASAEREERNLFLRRLRDPLGEPLWIELTGIFAPHVWIVVDEDYMQQEENSRWVNHIPELHRLVRLPPEENSRRV</sequence>
<evidence type="ECO:0000313" key="2">
    <source>
        <dbReference type="Proteomes" id="UP001055439"/>
    </source>
</evidence>
<reference evidence="1" key="1">
    <citation type="submission" date="2022-05" db="EMBL/GenBank/DDBJ databases">
        <title>The Musa troglodytarum L. genome provides insights into the mechanism of non-climacteric behaviour and enrichment of carotenoids.</title>
        <authorList>
            <person name="Wang J."/>
        </authorList>
    </citation>
    <scope>NUCLEOTIDE SEQUENCE</scope>
    <source>
        <tissue evidence="1">Leaf</tissue>
    </source>
</reference>
<dbReference type="Proteomes" id="UP001055439">
    <property type="component" value="Chromosome 1"/>
</dbReference>
<protein>
    <submittedName>
        <fullName evidence="1">Uncharacterized protein</fullName>
    </submittedName>
</protein>
<proteinExistence type="predicted"/>
<keyword evidence="2" id="KW-1185">Reference proteome</keyword>
<dbReference type="EMBL" id="CP097502">
    <property type="protein sequence ID" value="URD75184.1"/>
    <property type="molecule type" value="Genomic_DNA"/>
</dbReference>
<gene>
    <name evidence="1" type="ORF">MUK42_26220</name>
</gene>
<organism evidence="1 2">
    <name type="scientific">Musa troglodytarum</name>
    <name type="common">fe'i banana</name>
    <dbReference type="NCBI Taxonomy" id="320322"/>
    <lineage>
        <taxon>Eukaryota</taxon>
        <taxon>Viridiplantae</taxon>
        <taxon>Streptophyta</taxon>
        <taxon>Embryophyta</taxon>
        <taxon>Tracheophyta</taxon>
        <taxon>Spermatophyta</taxon>
        <taxon>Magnoliopsida</taxon>
        <taxon>Liliopsida</taxon>
        <taxon>Zingiberales</taxon>
        <taxon>Musaceae</taxon>
        <taxon>Musa</taxon>
    </lineage>
</organism>
<evidence type="ECO:0000313" key="1">
    <source>
        <dbReference type="EMBL" id="URD75184.1"/>
    </source>
</evidence>
<accession>A0A9E7EDK6</accession>
<name>A0A9E7EDK6_9LILI</name>
<dbReference type="AlphaFoldDB" id="A0A9E7EDK6"/>